<dbReference type="WBParaSite" id="nRc.2.0.1.t07697-RA">
    <property type="protein sequence ID" value="nRc.2.0.1.t07697-RA"/>
    <property type="gene ID" value="nRc.2.0.1.g07697"/>
</dbReference>
<dbReference type="InterPro" id="IPR050951">
    <property type="entry name" value="Retrovirus_Pol_polyprotein"/>
</dbReference>
<dbReference type="Pfam" id="PF17921">
    <property type="entry name" value="Integrase_H2C2"/>
    <property type="match status" value="1"/>
</dbReference>
<dbReference type="PANTHER" id="PTHR37984:SF5">
    <property type="entry name" value="PROTEIN NYNRIN-LIKE"/>
    <property type="match status" value="1"/>
</dbReference>
<dbReference type="FunFam" id="3.30.420.10:FF:000032">
    <property type="entry name" value="Retrovirus-related Pol polyprotein from transposon 297-like Protein"/>
    <property type="match status" value="1"/>
</dbReference>
<dbReference type="EC" id="2.7.7.49" evidence="1"/>
<dbReference type="Gene3D" id="1.10.340.70">
    <property type="match status" value="1"/>
</dbReference>
<dbReference type="InterPro" id="IPR001584">
    <property type="entry name" value="Integrase_cat-core"/>
</dbReference>
<dbReference type="PANTHER" id="PTHR37984">
    <property type="entry name" value="PROTEIN CBG26694"/>
    <property type="match status" value="1"/>
</dbReference>
<dbReference type="Pfam" id="PF00665">
    <property type="entry name" value="rve"/>
    <property type="match status" value="1"/>
</dbReference>
<dbReference type="FunFam" id="1.10.340.70:FF:000001">
    <property type="entry name" value="Retrovirus-related Pol polyprotein from transposon gypsy-like Protein"/>
    <property type="match status" value="1"/>
</dbReference>
<evidence type="ECO:0000256" key="1">
    <source>
        <dbReference type="ARBA" id="ARBA00012493"/>
    </source>
</evidence>
<dbReference type="SUPFAM" id="SSF53098">
    <property type="entry name" value="Ribonuclease H-like"/>
    <property type="match status" value="1"/>
</dbReference>
<protein>
    <recommendedName>
        <fullName evidence="1">RNA-directed DNA polymerase</fullName>
        <ecNumber evidence="1">2.7.7.49</ecNumber>
    </recommendedName>
</protein>
<evidence type="ECO:0000259" key="2">
    <source>
        <dbReference type="PROSITE" id="PS50994"/>
    </source>
</evidence>
<evidence type="ECO:0000313" key="3">
    <source>
        <dbReference type="Proteomes" id="UP000887565"/>
    </source>
</evidence>
<dbReference type="GO" id="GO:0003676">
    <property type="term" value="F:nucleic acid binding"/>
    <property type="evidence" value="ECO:0007669"/>
    <property type="project" value="InterPro"/>
</dbReference>
<dbReference type="Proteomes" id="UP000887565">
    <property type="component" value="Unplaced"/>
</dbReference>
<organism evidence="3 4">
    <name type="scientific">Romanomermis culicivorax</name>
    <name type="common">Nematode worm</name>
    <dbReference type="NCBI Taxonomy" id="13658"/>
    <lineage>
        <taxon>Eukaryota</taxon>
        <taxon>Metazoa</taxon>
        <taxon>Ecdysozoa</taxon>
        <taxon>Nematoda</taxon>
        <taxon>Enoplea</taxon>
        <taxon>Dorylaimia</taxon>
        <taxon>Mermithida</taxon>
        <taxon>Mermithoidea</taxon>
        <taxon>Mermithidae</taxon>
        <taxon>Romanomermis</taxon>
    </lineage>
</organism>
<dbReference type="AlphaFoldDB" id="A0A915I0P0"/>
<reference evidence="4" key="1">
    <citation type="submission" date="2022-11" db="UniProtKB">
        <authorList>
            <consortium name="WormBaseParasite"/>
        </authorList>
    </citation>
    <scope>IDENTIFICATION</scope>
</reference>
<dbReference type="InterPro" id="IPR036397">
    <property type="entry name" value="RNaseH_sf"/>
</dbReference>
<dbReference type="PROSITE" id="PS50994">
    <property type="entry name" value="INTEGRASE"/>
    <property type="match status" value="1"/>
</dbReference>
<dbReference type="Gene3D" id="3.30.420.10">
    <property type="entry name" value="Ribonuclease H-like superfamily/Ribonuclease H"/>
    <property type="match status" value="1"/>
</dbReference>
<sequence length="304" mass="34294">MPLATDYGLPPVKVITIASHDKVSQAQDADPAITVIVASLQIHNIAKRPPIFLTEDGLLYRQIKDIKQLVVPASMVDQTLHQFHGTKILNHQGSSCTLAAIKVHFWLPCMEENVRDWIKSCKICQLTMPRTSPPPPLLLIQPKHPFEMVATDIVNISPVGEKCPYVIVFQYYFTKWVSGHPIPNQKASTIIKCFVNNVVLTHGSPLVLLSDQGGCFMSKLMQDICDLFKIRKVKTTVYHPQCNGMVEHFIQTLIAQLKKYTADDLDNWEGYLLYAVFAYNATPHMATPHLPFSLLRGYETTHNF</sequence>
<dbReference type="InterPro" id="IPR012337">
    <property type="entry name" value="RNaseH-like_sf"/>
</dbReference>
<dbReference type="InterPro" id="IPR041588">
    <property type="entry name" value="Integrase_H2C2"/>
</dbReference>
<feature type="domain" description="Integrase catalytic" evidence="2">
    <location>
        <begin position="141"/>
        <end position="299"/>
    </location>
</feature>
<keyword evidence="3" id="KW-1185">Reference proteome</keyword>
<proteinExistence type="predicted"/>
<evidence type="ECO:0000313" key="4">
    <source>
        <dbReference type="WBParaSite" id="nRc.2.0.1.t07697-RA"/>
    </source>
</evidence>
<accession>A0A915I0P0</accession>
<dbReference type="GO" id="GO:0003964">
    <property type="term" value="F:RNA-directed DNA polymerase activity"/>
    <property type="evidence" value="ECO:0007669"/>
    <property type="project" value="UniProtKB-EC"/>
</dbReference>
<name>A0A915I0P0_ROMCU</name>
<dbReference type="GO" id="GO:0015074">
    <property type="term" value="P:DNA integration"/>
    <property type="evidence" value="ECO:0007669"/>
    <property type="project" value="InterPro"/>
</dbReference>
<dbReference type="OMA" id="RWENAES"/>